<feature type="binding site" evidence="5">
    <location>
        <position position="36"/>
    </location>
    <ligand>
        <name>AMP</name>
        <dbReference type="ChEBI" id="CHEBI:456215"/>
    </ligand>
</feature>
<dbReference type="NCBIfam" id="TIGR01351">
    <property type="entry name" value="adk"/>
    <property type="match status" value="1"/>
</dbReference>
<keyword evidence="1 5" id="KW-0808">Transferase</keyword>
<feature type="binding site" evidence="5">
    <location>
        <begin position="85"/>
        <end position="88"/>
    </location>
    <ligand>
        <name>AMP</name>
        <dbReference type="ChEBI" id="CHEBI:456215"/>
    </ligand>
</feature>
<dbReference type="NCBIfam" id="NF001379">
    <property type="entry name" value="PRK00279.1-1"/>
    <property type="match status" value="1"/>
</dbReference>
<feature type="binding site" evidence="5">
    <location>
        <begin position="10"/>
        <end position="15"/>
    </location>
    <ligand>
        <name>ATP</name>
        <dbReference type="ChEBI" id="CHEBI:30616"/>
    </ligand>
</feature>
<dbReference type="Pfam" id="PF00406">
    <property type="entry name" value="ADK"/>
    <property type="match status" value="1"/>
</dbReference>
<feature type="binding site" evidence="5">
    <location>
        <position position="167"/>
    </location>
    <ligand>
        <name>AMP</name>
        <dbReference type="ChEBI" id="CHEBI:456215"/>
    </ligand>
</feature>
<evidence type="ECO:0000313" key="10">
    <source>
        <dbReference type="Proteomes" id="UP001168167"/>
    </source>
</evidence>
<dbReference type="InterPro" id="IPR033690">
    <property type="entry name" value="Adenylat_kinase_CS"/>
</dbReference>
<feature type="binding site" evidence="5">
    <location>
        <position position="200"/>
    </location>
    <ligand>
        <name>ATP</name>
        <dbReference type="ChEBI" id="CHEBI:30616"/>
    </ligand>
</feature>
<dbReference type="InterPro" id="IPR027417">
    <property type="entry name" value="P-loop_NTPase"/>
</dbReference>
<comment type="caution">
    <text evidence="9">The sequence shown here is derived from an EMBL/GenBank/DDBJ whole genome shotgun (WGS) entry which is preliminary data.</text>
</comment>
<dbReference type="Pfam" id="PF05191">
    <property type="entry name" value="ADK_lid"/>
    <property type="match status" value="1"/>
</dbReference>
<dbReference type="InterPro" id="IPR007862">
    <property type="entry name" value="Adenylate_kinase_lid-dom"/>
</dbReference>
<feature type="binding site" evidence="5">
    <location>
        <position position="92"/>
    </location>
    <ligand>
        <name>AMP</name>
        <dbReference type="ChEBI" id="CHEBI:456215"/>
    </ligand>
</feature>
<feature type="binding site" evidence="5">
    <location>
        <begin position="57"/>
        <end position="59"/>
    </location>
    <ligand>
        <name>AMP</name>
        <dbReference type="ChEBI" id="CHEBI:456215"/>
    </ligand>
</feature>
<evidence type="ECO:0000256" key="6">
    <source>
        <dbReference type="RuleBase" id="RU003330"/>
    </source>
</evidence>
<name>A0ABT7QN15_9GAMM</name>
<feature type="domain" description="Adenylate kinase active site lid" evidence="8">
    <location>
        <begin position="123"/>
        <end position="158"/>
    </location>
</feature>
<feature type="binding site" evidence="5">
    <location>
        <position position="156"/>
    </location>
    <ligand>
        <name>AMP</name>
        <dbReference type="ChEBI" id="CHEBI:456215"/>
    </ligand>
</feature>
<sequence length="217" mass="24184">MRIILLGPPGVGKGTQAEKICEYFGFARISTGDMLRDNISRQTTLGLQAKQIMNSGELVSDEIILEIVRIRTQSDDCRVGCLFDGFPRTLPQAQALDDSPAAPDVVVDLDLDDDSIILRLCGRSVHPASGRVYHVTFSPPKIPGKDDITGEPLVRRDDDNEDTVRTRLEVFRLQTAPLKMHYSDAAEQGRVRFIGCDGGRKIEEITHQLIQEIQKLR</sequence>
<comment type="subcellular location">
    <subcellularLocation>
        <location evidence="5 7">Cytoplasm</location>
    </subcellularLocation>
</comment>
<organism evidence="9 10">
    <name type="scientific">Candidatus Doriopsillibacter californiensis</name>
    <dbReference type="NCBI Taxonomy" id="2970740"/>
    <lineage>
        <taxon>Bacteria</taxon>
        <taxon>Pseudomonadati</taxon>
        <taxon>Pseudomonadota</taxon>
        <taxon>Gammaproteobacteria</taxon>
        <taxon>Candidatus Tethybacterales</taxon>
        <taxon>Candidatus Persebacteraceae</taxon>
        <taxon>Candidatus Doriopsillibacter</taxon>
    </lineage>
</organism>
<keyword evidence="10" id="KW-1185">Reference proteome</keyword>
<feature type="region of interest" description="NMP" evidence="5">
    <location>
        <begin position="30"/>
        <end position="59"/>
    </location>
</feature>
<evidence type="ECO:0000256" key="7">
    <source>
        <dbReference type="RuleBase" id="RU003331"/>
    </source>
</evidence>
<dbReference type="GO" id="GO:0004017">
    <property type="term" value="F:AMP kinase activity"/>
    <property type="evidence" value="ECO:0007669"/>
    <property type="project" value="UniProtKB-EC"/>
</dbReference>
<feature type="binding site" evidence="5">
    <location>
        <position position="31"/>
    </location>
    <ligand>
        <name>AMP</name>
        <dbReference type="ChEBI" id="CHEBI:456215"/>
    </ligand>
</feature>
<dbReference type="PROSITE" id="PS00113">
    <property type="entry name" value="ADENYLATE_KINASE"/>
    <property type="match status" value="1"/>
</dbReference>
<dbReference type="Proteomes" id="UP001168167">
    <property type="component" value="Unassembled WGS sequence"/>
</dbReference>
<evidence type="ECO:0000256" key="2">
    <source>
        <dbReference type="ARBA" id="ARBA00022727"/>
    </source>
</evidence>
<comment type="pathway">
    <text evidence="5">Purine metabolism; AMP biosynthesis via salvage pathway; AMP from ADP: step 1/1.</text>
</comment>
<evidence type="ECO:0000256" key="1">
    <source>
        <dbReference type="ARBA" id="ARBA00022679"/>
    </source>
</evidence>
<keyword evidence="3 5" id="KW-0547">Nucleotide-binding</keyword>
<comment type="subunit">
    <text evidence="5 7">Monomer.</text>
</comment>
<feature type="region of interest" description="LID" evidence="5">
    <location>
        <begin position="122"/>
        <end position="159"/>
    </location>
</feature>
<reference evidence="9" key="1">
    <citation type="submission" date="2022-08" db="EMBL/GenBank/DDBJ databases">
        <authorList>
            <person name="Dzunkova M."/>
            <person name="La Clair J."/>
            <person name="Tyml T."/>
            <person name="Doud D."/>
            <person name="Schulz F."/>
            <person name="Piquer S."/>
            <person name="Porcel Sanchis D."/>
            <person name="Osborn A."/>
            <person name="Robinson D."/>
            <person name="Louie K.B."/>
            <person name="Bowen B.P."/>
            <person name="Bowers R."/>
            <person name="Lee J."/>
            <person name="Arnau Llombart V."/>
            <person name="Diaz Villanueva W."/>
            <person name="Gosliner T."/>
            <person name="Northen T."/>
            <person name="Cheng J.-F."/>
            <person name="Burkart M.D."/>
            <person name="Woyke T."/>
        </authorList>
    </citation>
    <scope>NUCLEOTIDE SEQUENCE</scope>
    <source>
        <strain evidence="9">Df01</strain>
    </source>
</reference>
<evidence type="ECO:0000256" key="4">
    <source>
        <dbReference type="ARBA" id="ARBA00022777"/>
    </source>
</evidence>
<comment type="domain">
    <text evidence="5">Consists of three domains, a large central CORE domain and two small peripheral domains, NMPbind and LID, which undergo movements during catalysis. The LID domain closes over the site of phosphoryl transfer upon ATP binding. Assembling and dissambling the active center during each catalytic cycle provides an effective means to prevent ATP hydrolysis.</text>
</comment>
<evidence type="ECO:0000313" key="9">
    <source>
        <dbReference type="EMBL" id="MDM5148097.1"/>
    </source>
</evidence>
<evidence type="ECO:0000256" key="3">
    <source>
        <dbReference type="ARBA" id="ARBA00022741"/>
    </source>
</evidence>
<gene>
    <name evidence="5 9" type="primary">adk</name>
    <name evidence="9" type="ORF">NQX30_06940</name>
</gene>
<protein>
    <recommendedName>
        <fullName evidence="5 7">Adenylate kinase</fullName>
        <shortName evidence="5">AK</shortName>
        <ecNumber evidence="5 7">2.7.4.3</ecNumber>
    </recommendedName>
    <alternativeName>
        <fullName evidence="5">ATP-AMP transphosphorylase</fullName>
    </alternativeName>
    <alternativeName>
        <fullName evidence="5">ATP:AMP phosphotransferase</fullName>
    </alternativeName>
    <alternativeName>
        <fullName evidence="5">Adenylate monophosphate kinase</fullName>
    </alternativeName>
</protein>
<dbReference type="EC" id="2.7.4.3" evidence="5 7"/>
<comment type="caution">
    <text evidence="5">Lacks conserved residue(s) required for the propagation of feature annotation.</text>
</comment>
<evidence type="ECO:0000256" key="5">
    <source>
        <dbReference type="HAMAP-Rule" id="MF_00235"/>
    </source>
</evidence>
<dbReference type="PANTHER" id="PTHR23359">
    <property type="entry name" value="NUCLEOTIDE KINASE"/>
    <property type="match status" value="1"/>
</dbReference>
<evidence type="ECO:0000259" key="8">
    <source>
        <dbReference type="Pfam" id="PF05191"/>
    </source>
</evidence>
<dbReference type="PRINTS" id="PR00094">
    <property type="entry name" value="ADENYLTKNASE"/>
</dbReference>
<keyword evidence="5 7" id="KW-0067">ATP-binding</keyword>
<feature type="binding site" evidence="5">
    <location>
        <begin position="132"/>
        <end position="133"/>
    </location>
    <ligand>
        <name>ATP</name>
        <dbReference type="ChEBI" id="CHEBI:30616"/>
    </ligand>
</feature>
<keyword evidence="2 5" id="KW-0545">Nucleotide biosynthesis</keyword>
<keyword evidence="5" id="KW-0963">Cytoplasm</keyword>
<dbReference type="HAMAP" id="MF_00235">
    <property type="entry name" value="Adenylate_kinase_Adk"/>
    <property type="match status" value="1"/>
</dbReference>
<dbReference type="InterPro" id="IPR006259">
    <property type="entry name" value="Adenyl_kin_sub"/>
</dbReference>
<dbReference type="EMBL" id="JANQAO010000003">
    <property type="protein sequence ID" value="MDM5148097.1"/>
    <property type="molecule type" value="Genomic_DNA"/>
</dbReference>
<keyword evidence="4 5" id="KW-0418">Kinase</keyword>
<dbReference type="CDD" id="cd01428">
    <property type="entry name" value="ADK"/>
    <property type="match status" value="1"/>
</dbReference>
<comment type="function">
    <text evidence="5">Catalyzes the reversible transfer of the terminal phosphate group between ATP and AMP. Plays an important role in cellular energy homeostasis and in adenine nucleotide metabolism.</text>
</comment>
<dbReference type="InterPro" id="IPR000850">
    <property type="entry name" value="Adenylat/UMP-CMP_kin"/>
</dbReference>
<feature type="binding site" evidence="5">
    <location>
        <position position="123"/>
    </location>
    <ligand>
        <name>ATP</name>
        <dbReference type="ChEBI" id="CHEBI:30616"/>
    </ligand>
</feature>
<accession>A0ABT7QN15</accession>
<dbReference type="Gene3D" id="3.40.50.300">
    <property type="entry name" value="P-loop containing nucleotide triphosphate hydrolases"/>
    <property type="match status" value="1"/>
</dbReference>
<comment type="catalytic activity">
    <reaction evidence="5 7">
        <text>AMP + ATP = 2 ADP</text>
        <dbReference type="Rhea" id="RHEA:12973"/>
        <dbReference type="ChEBI" id="CHEBI:30616"/>
        <dbReference type="ChEBI" id="CHEBI:456215"/>
        <dbReference type="ChEBI" id="CHEBI:456216"/>
        <dbReference type="EC" id="2.7.4.3"/>
    </reaction>
</comment>
<proteinExistence type="inferred from homology"/>
<dbReference type="SUPFAM" id="SSF52540">
    <property type="entry name" value="P-loop containing nucleoside triphosphate hydrolases"/>
    <property type="match status" value="1"/>
</dbReference>
<comment type="similarity">
    <text evidence="5 6">Belongs to the adenylate kinase family.</text>
</comment>
<reference evidence="9" key="2">
    <citation type="journal article" date="2023" name="Microbiome">
        <title>Synthase-selected sorting approach identifies a beta-lactone synthase in a nudibranch symbiotic bacterium.</title>
        <authorList>
            <person name="Dzunkova M."/>
            <person name="La Clair J.J."/>
            <person name="Tyml T."/>
            <person name="Doud D."/>
            <person name="Schulz F."/>
            <person name="Piquer-Esteban S."/>
            <person name="Porcel Sanchis D."/>
            <person name="Osborn A."/>
            <person name="Robinson D."/>
            <person name="Louie K.B."/>
            <person name="Bowen B.P."/>
            <person name="Bowers R.M."/>
            <person name="Lee J."/>
            <person name="Arnau V."/>
            <person name="Diaz-Villanueva W."/>
            <person name="Stepanauskas R."/>
            <person name="Gosliner T."/>
            <person name="Date S.V."/>
            <person name="Northen T.R."/>
            <person name="Cheng J.F."/>
            <person name="Burkart M.D."/>
            <person name="Woyke T."/>
        </authorList>
    </citation>
    <scope>NUCLEOTIDE SEQUENCE</scope>
    <source>
        <strain evidence="9">Df01</strain>
    </source>
</reference>